<dbReference type="Gene3D" id="3.40.30.10">
    <property type="entry name" value="Glutaredoxin"/>
    <property type="match status" value="1"/>
</dbReference>
<accession>A0A9N8WP83</accession>
<reference evidence="12" key="1">
    <citation type="submission" date="2021-06" db="EMBL/GenBank/DDBJ databases">
        <authorList>
            <person name="Kallberg Y."/>
            <person name="Tangrot J."/>
            <person name="Rosling A."/>
        </authorList>
    </citation>
    <scope>NUCLEOTIDE SEQUENCE</scope>
    <source>
        <strain evidence="12">FL130A</strain>
    </source>
</reference>
<dbReference type="CDD" id="cd21608">
    <property type="entry name" value="RRM2_NsCP33_like"/>
    <property type="match status" value="1"/>
</dbReference>
<evidence type="ECO:0000256" key="10">
    <source>
        <dbReference type="RuleBase" id="RU003881"/>
    </source>
</evidence>
<dbReference type="EC" id="1.8.1.9" evidence="10"/>
<organism evidence="12 13">
    <name type="scientific">Ambispora leptoticha</name>
    <dbReference type="NCBI Taxonomy" id="144679"/>
    <lineage>
        <taxon>Eukaryota</taxon>
        <taxon>Fungi</taxon>
        <taxon>Fungi incertae sedis</taxon>
        <taxon>Mucoromycota</taxon>
        <taxon>Glomeromycotina</taxon>
        <taxon>Glomeromycetes</taxon>
        <taxon>Archaeosporales</taxon>
        <taxon>Ambisporaceae</taxon>
        <taxon>Ambispora</taxon>
    </lineage>
</organism>
<dbReference type="InterPro" id="IPR000504">
    <property type="entry name" value="RRM_dom"/>
</dbReference>
<dbReference type="GO" id="GO:0004791">
    <property type="term" value="F:thioredoxin-disulfide reductase (NADPH) activity"/>
    <property type="evidence" value="ECO:0007669"/>
    <property type="project" value="UniProtKB-EC"/>
</dbReference>
<keyword evidence="7" id="KW-1015">Disulfide bond</keyword>
<keyword evidence="4 10" id="KW-0521">NADP</keyword>
<protein>
    <recommendedName>
        <fullName evidence="10">Thioredoxin reductase</fullName>
        <ecNumber evidence="10">1.8.1.9</ecNumber>
    </recommendedName>
</protein>
<dbReference type="SUPFAM" id="SSF51905">
    <property type="entry name" value="FAD/NAD(P)-binding domain"/>
    <property type="match status" value="1"/>
</dbReference>
<dbReference type="Proteomes" id="UP000789508">
    <property type="component" value="Unassembled WGS sequence"/>
</dbReference>
<dbReference type="InterPro" id="IPR036188">
    <property type="entry name" value="FAD/NAD-bd_sf"/>
</dbReference>
<dbReference type="InterPro" id="IPR048289">
    <property type="entry name" value="RRM2_NsCP33-like"/>
</dbReference>
<evidence type="ECO:0000256" key="1">
    <source>
        <dbReference type="ARBA" id="ARBA00009333"/>
    </source>
</evidence>
<evidence type="ECO:0000256" key="5">
    <source>
        <dbReference type="ARBA" id="ARBA00022884"/>
    </source>
</evidence>
<comment type="catalytic activity">
    <reaction evidence="10">
        <text>[thioredoxin]-dithiol + NADP(+) = [thioredoxin]-disulfide + NADPH + H(+)</text>
        <dbReference type="Rhea" id="RHEA:20345"/>
        <dbReference type="Rhea" id="RHEA-COMP:10698"/>
        <dbReference type="Rhea" id="RHEA-COMP:10700"/>
        <dbReference type="ChEBI" id="CHEBI:15378"/>
        <dbReference type="ChEBI" id="CHEBI:29950"/>
        <dbReference type="ChEBI" id="CHEBI:50058"/>
        <dbReference type="ChEBI" id="CHEBI:57783"/>
        <dbReference type="ChEBI" id="CHEBI:58349"/>
        <dbReference type="EC" id="1.8.1.9"/>
    </reaction>
</comment>
<dbReference type="NCBIfam" id="TIGR01292">
    <property type="entry name" value="TRX_reduct"/>
    <property type="match status" value="1"/>
</dbReference>
<dbReference type="AlphaFoldDB" id="A0A9N8WP83"/>
<dbReference type="GO" id="GO:0019430">
    <property type="term" value="P:removal of superoxide radicals"/>
    <property type="evidence" value="ECO:0007669"/>
    <property type="project" value="InterPro"/>
</dbReference>
<evidence type="ECO:0000259" key="11">
    <source>
        <dbReference type="PROSITE" id="PS50102"/>
    </source>
</evidence>
<dbReference type="PRINTS" id="PR00368">
    <property type="entry name" value="FADPNR"/>
</dbReference>
<dbReference type="InterPro" id="IPR013766">
    <property type="entry name" value="Thioredoxin_domain"/>
</dbReference>
<keyword evidence="5 9" id="KW-0694">RNA-binding</keyword>
<dbReference type="OrthoDB" id="371245at2759"/>
<dbReference type="Gene3D" id="3.50.50.60">
    <property type="entry name" value="FAD/NAD(P)-binding domain"/>
    <property type="match status" value="2"/>
</dbReference>
<evidence type="ECO:0000256" key="7">
    <source>
        <dbReference type="ARBA" id="ARBA00023157"/>
    </source>
</evidence>
<dbReference type="PRINTS" id="PR00469">
    <property type="entry name" value="PNDRDTASEII"/>
</dbReference>
<dbReference type="InterPro" id="IPR036249">
    <property type="entry name" value="Thioredoxin-like_sf"/>
</dbReference>
<dbReference type="PROSITE" id="PS50102">
    <property type="entry name" value="RRM"/>
    <property type="match status" value="1"/>
</dbReference>
<dbReference type="GO" id="GO:0005737">
    <property type="term" value="C:cytoplasm"/>
    <property type="evidence" value="ECO:0007669"/>
    <property type="project" value="InterPro"/>
</dbReference>
<dbReference type="InterPro" id="IPR050097">
    <property type="entry name" value="Ferredoxin-NADP_redctase_2"/>
</dbReference>
<dbReference type="Pfam" id="PF00085">
    <property type="entry name" value="Thioredoxin"/>
    <property type="match status" value="1"/>
</dbReference>
<dbReference type="SUPFAM" id="SSF52799">
    <property type="entry name" value="(Phosphotyrosine protein) phosphatases II"/>
    <property type="match status" value="1"/>
</dbReference>
<dbReference type="InterPro" id="IPR012677">
    <property type="entry name" value="Nucleotide-bd_a/b_plait_sf"/>
</dbReference>
<keyword evidence="6 10" id="KW-0560">Oxidoreductase</keyword>
<gene>
    <name evidence="12" type="ORF">ALEPTO_LOCUS3106</name>
</gene>
<evidence type="ECO:0000313" key="13">
    <source>
        <dbReference type="Proteomes" id="UP000789508"/>
    </source>
</evidence>
<evidence type="ECO:0000313" key="12">
    <source>
        <dbReference type="EMBL" id="CAG8493419.1"/>
    </source>
</evidence>
<evidence type="ECO:0000256" key="8">
    <source>
        <dbReference type="ARBA" id="ARBA00023284"/>
    </source>
</evidence>
<evidence type="ECO:0000256" key="9">
    <source>
        <dbReference type="PROSITE-ProRule" id="PRU00176"/>
    </source>
</evidence>
<sequence length="769" mass="84889">MAVTTTTHIKQVTNTTELENYLNDKRLTVVEYTSKHCSKCKAIAPHIETKAKELEGVAIFVNVDVNELTSFTSANDITILPTFQFYRSNTLLSTFNDRSLPAEDNARGNFTLSIDNLINLFLVKYSLGYKKITDDLAFSGQIEEEWVTRLVDAGFRAVIDLSCEGENDHLSNEKELLDEKGLEYVHFPISSVTQITPSTFTKLTNHITTLPKPLLIHSRIGLHASIVLLAYAAKEYGSALQEVVGWGNDFGYDYEGLPEGELVTPETESQSYRKFNKNHKNINNKIHISSKWYSNTTSTGHLLLSSLKSKNSNLFSINNLNSKIQKKEMHSKVIIIGSGPAGHTAALYLSRATLEPVMYEGFLANGIAAGGQLTTTTDVENYPGFPEGIGGMEMMDKFRKQSIRFGTKIITETITKVDFSSRPFKYWLESKENEEPHTADAIIVATGAAARRLNLPGEEKYWQRGISACAVCDGAVPIFRNKPLAVVGGGDSAAEEALFLTKYGSHVFVIVRRDKLRASKVMANRLLANSKVTVIWDHIPIEAKGDGNLLQSIQLRNTKTGVERELQVNGLFYAIGHVPATKLVEGQLALDEDKYIITQPDSTVTSVEGVFAAGDVQDKKYRQAVTSAGSGCMAALEYQIQSITAKTRLAMSVKLFVGGLSWTTDDRALRQKFEEHGKVLDAVVIRDRDTGRSRGFGFVTFSSSNEAQSAIRSLNDTEFNGRTIKVDRASERSSPPGFAYGSAVGSGLYYGYGVKLDLTRTDFTQNTLK</sequence>
<dbReference type="SMART" id="SM00360">
    <property type="entry name" value="RRM"/>
    <property type="match status" value="1"/>
</dbReference>
<keyword evidence="3 10" id="KW-0274">FAD</keyword>
<comment type="cofactor">
    <cofactor evidence="10">
        <name>FAD</name>
        <dbReference type="ChEBI" id="CHEBI:57692"/>
    </cofactor>
    <text evidence="10">Binds 1 FAD per subunit.</text>
</comment>
<dbReference type="Gene3D" id="3.30.70.330">
    <property type="match status" value="1"/>
</dbReference>
<evidence type="ECO:0000256" key="6">
    <source>
        <dbReference type="ARBA" id="ARBA00023002"/>
    </source>
</evidence>
<dbReference type="InterPro" id="IPR008255">
    <property type="entry name" value="Pyr_nucl-diS_OxRdtase_2_AS"/>
</dbReference>
<feature type="domain" description="RRM" evidence="11">
    <location>
        <begin position="653"/>
        <end position="731"/>
    </location>
</feature>
<dbReference type="Pfam" id="PF00076">
    <property type="entry name" value="RRM_1"/>
    <property type="match status" value="1"/>
</dbReference>
<dbReference type="InterPro" id="IPR023753">
    <property type="entry name" value="FAD/NAD-binding_dom"/>
</dbReference>
<proteinExistence type="inferred from homology"/>
<dbReference type="PANTHER" id="PTHR48105">
    <property type="entry name" value="THIOREDOXIN REDUCTASE 1-RELATED-RELATED"/>
    <property type="match status" value="1"/>
</dbReference>
<evidence type="ECO:0000256" key="2">
    <source>
        <dbReference type="ARBA" id="ARBA00022630"/>
    </source>
</evidence>
<dbReference type="Gene3D" id="3.90.190.10">
    <property type="entry name" value="Protein tyrosine phosphatase superfamily"/>
    <property type="match status" value="1"/>
</dbReference>
<comment type="similarity">
    <text evidence="1">Belongs to the class-II pyridine nucleotide-disulfide oxidoreductase family.</text>
</comment>
<evidence type="ECO:0000256" key="3">
    <source>
        <dbReference type="ARBA" id="ARBA00022827"/>
    </source>
</evidence>
<dbReference type="FunFam" id="3.50.50.60:FF:000064">
    <property type="entry name" value="Thioredoxin reductase"/>
    <property type="match status" value="1"/>
</dbReference>
<dbReference type="InterPro" id="IPR029021">
    <property type="entry name" value="Prot-tyrosine_phosphatase-like"/>
</dbReference>
<dbReference type="InterPro" id="IPR035979">
    <property type="entry name" value="RBD_domain_sf"/>
</dbReference>
<dbReference type="EMBL" id="CAJVPS010000536">
    <property type="protein sequence ID" value="CAG8493419.1"/>
    <property type="molecule type" value="Genomic_DNA"/>
</dbReference>
<comment type="caution">
    <text evidence="12">The sequence shown here is derived from an EMBL/GenBank/DDBJ whole genome shotgun (WGS) entry which is preliminary data.</text>
</comment>
<dbReference type="Pfam" id="PF07992">
    <property type="entry name" value="Pyr_redox_2"/>
    <property type="match status" value="1"/>
</dbReference>
<name>A0A9N8WP83_9GLOM</name>
<keyword evidence="2 10" id="KW-0285">Flavoprotein</keyword>
<keyword evidence="13" id="KW-1185">Reference proteome</keyword>
<dbReference type="GO" id="GO:0003723">
    <property type="term" value="F:RNA binding"/>
    <property type="evidence" value="ECO:0007669"/>
    <property type="project" value="UniProtKB-UniRule"/>
</dbReference>
<dbReference type="SUPFAM" id="SSF54928">
    <property type="entry name" value="RNA-binding domain, RBD"/>
    <property type="match status" value="1"/>
</dbReference>
<dbReference type="SUPFAM" id="SSF52833">
    <property type="entry name" value="Thioredoxin-like"/>
    <property type="match status" value="1"/>
</dbReference>
<evidence type="ECO:0000256" key="4">
    <source>
        <dbReference type="ARBA" id="ARBA00022857"/>
    </source>
</evidence>
<dbReference type="PROSITE" id="PS00573">
    <property type="entry name" value="PYRIDINE_REDOX_2"/>
    <property type="match status" value="1"/>
</dbReference>
<dbReference type="InterPro" id="IPR005982">
    <property type="entry name" value="Thioredox_Rdtase"/>
</dbReference>
<dbReference type="CDD" id="cd02947">
    <property type="entry name" value="TRX_family"/>
    <property type="match status" value="1"/>
</dbReference>
<keyword evidence="8 10" id="KW-0676">Redox-active center</keyword>